<proteinExistence type="inferred from homology"/>
<dbReference type="STRING" id="1220924.W2SGK1"/>
<keyword evidence="9" id="KW-1185">Reference proteome</keyword>
<name>W2SGK1_CYPE1</name>
<feature type="compositionally biased region" description="Basic and acidic residues" evidence="7">
    <location>
        <begin position="134"/>
        <end position="144"/>
    </location>
</feature>
<dbReference type="GO" id="GO:0005840">
    <property type="term" value="C:ribosome"/>
    <property type="evidence" value="ECO:0007669"/>
    <property type="project" value="UniProtKB-KW"/>
</dbReference>
<protein>
    <recommendedName>
        <fullName evidence="6">Large ribosomal subunit protein mL50</fullName>
    </recommendedName>
</protein>
<comment type="subcellular location">
    <subcellularLocation>
        <location evidence="1">Mitochondrion</location>
    </subcellularLocation>
</comment>
<dbReference type="InParanoid" id="W2SGK1"/>
<evidence type="ECO:0000256" key="4">
    <source>
        <dbReference type="ARBA" id="ARBA00023128"/>
    </source>
</evidence>
<dbReference type="EMBL" id="KB822711">
    <property type="protein sequence ID" value="ETN47004.1"/>
    <property type="molecule type" value="Genomic_DNA"/>
</dbReference>
<comment type="similarity">
    <text evidence="2">Belongs to the mitochondrion-specific ribosomal protein mL50 family.</text>
</comment>
<dbReference type="GO" id="GO:1990904">
    <property type="term" value="C:ribonucleoprotein complex"/>
    <property type="evidence" value="ECO:0007669"/>
    <property type="project" value="UniProtKB-KW"/>
</dbReference>
<keyword evidence="5" id="KW-0687">Ribonucleoprotein</keyword>
<sequence length="372" mass="41660">MATSQRLSATVGVITRTASSPYICASCRTRAAASSHASAQSRQQLRHSSDIPFTEKIRRKIWGTDNPPGLKDPYGGPSFLERRLAQRKQAQQSAGQELSQETSQEVQSQLDAAHEDQPTVRSSPRNNSAPDSWVVDRSDAEPLKPSRGTYEPAISWEGLDWVGDKGEYQFQEENEVDAYVPWLTPSSSDRLSEVEIWDAIHESIFDVVQPEGEEYDREVAIHVTSAGHVAGPGEGPVGGADAFMNAKISFKDPEAKTFKASFVILKNFQQVTGLRLSDPTLNQLAQIPNATFRDLVEIIMELQKPKPQKTHENLMANEELIAQPNVRISERKISPIDREREIGRWKVIEKELMERGLPVVGRAYAKDERMRR</sequence>
<dbReference type="GO" id="GO:0005739">
    <property type="term" value="C:mitochondrion"/>
    <property type="evidence" value="ECO:0007669"/>
    <property type="project" value="UniProtKB-SubCell"/>
</dbReference>
<evidence type="ECO:0000256" key="5">
    <source>
        <dbReference type="ARBA" id="ARBA00023274"/>
    </source>
</evidence>
<evidence type="ECO:0000256" key="7">
    <source>
        <dbReference type="SAM" id="MobiDB-lite"/>
    </source>
</evidence>
<dbReference type="OrthoDB" id="6220758at2759"/>
<gene>
    <name evidence="8" type="ORF">HMPREF1541_01194</name>
</gene>
<evidence type="ECO:0000256" key="2">
    <source>
        <dbReference type="ARBA" id="ARBA00008860"/>
    </source>
</evidence>
<accession>W2SGK1</accession>
<dbReference type="Pfam" id="PF10501">
    <property type="entry name" value="Ribosomal_L50"/>
    <property type="match status" value="1"/>
</dbReference>
<reference evidence="8 9" key="1">
    <citation type="submission" date="2013-03" db="EMBL/GenBank/DDBJ databases">
        <title>The Genome Sequence of Phialophora europaea CBS 101466.</title>
        <authorList>
            <consortium name="The Broad Institute Genomics Platform"/>
            <person name="Cuomo C."/>
            <person name="de Hoog S."/>
            <person name="Gorbushina A."/>
            <person name="Walker B."/>
            <person name="Young S.K."/>
            <person name="Zeng Q."/>
            <person name="Gargeya S."/>
            <person name="Fitzgerald M."/>
            <person name="Haas B."/>
            <person name="Abouelleil A."/>
            <person name="Allen A.W."/>
            <person name="Alvarado L."/>
            <person name="Arachchi H.M."/>
            <person name="Berlin A.M."/>
            <person name="Chapman S.B."/>
            <person name="Gainer-Dewar J."/>
            <person name="Goldberg J."/>
            <person name="Griggs A."/>
            <person name="Gujja S."/>
            <person name="Hansen M."/>
            <person name="Howarth C."/>
            <person name="Imamovic A."/>
            <person name="Ireland A."/>
            <person name="Larimer J."/>
            <person name="McCowan C."/>
            <person name="Murphy C."/>
            <person name="Pearson M."/>
            <person name="Poon T.W."/>
            <person name="Priest M."/>
            <person name="Roberts A."/>
            <person name="Saif S."/>
            <person name="Shea T."/>
            <person name="Sisk P."/>
            <person name="Sykes S."/>
            <person name="Wortman J."/>
            <person name="Nusbaum C."/>
            <person name="Birren B."/>
        </authorList>
    </citation>
    <scope>NUCLEOTIDE SEQUENCE [LARGE SCALE GENOMIC DNA]</scope>
    <source>
        <strain evidence="8 9">CBS 101466</strain>
    </source>
</reference>
<dbReference type="AlphaFoldDB" id="W2SGK1"/>
<dbReference type="InterPro" id="IPR018305">
    <property type="entry name" value="Ribosomal_m50"/>
</dbReference>
<evidence type="ECO:0000256" key="3">
    <source>
        <dbReference type="ARBA" id="ARBA00022980"/>
    </source>
</evidence>
<dbReference type="HOGENOM" id="CLU_034472_1_0_1"/>
<dbReference type="eggNOG" id="ENOG502S9FC">
    <property type="taxonomic scope" value="Eukaryota"/>
</dbReference>
<feature type="region of interest" description="Disordered" evidence="7">
    <location>
        <begin position="85"/>
        <end position="150"/>
    </location>
</feature>
<evidence type="ECO:0000313" key="8">
    <source>
        <dbReference type="EMBL" id="ETN47004.1"/>
    </source>
</evidence>
<evidence type="ECO:0000256" key="1">
    <source>
        <dbReference type="ARBA" id="ARBA00004173"/>
    </source>
</evidence>
<organism evidence="8 9">
    <name type="scientific">Cyphellophora europaea (strain CBS 101466)</name>
    <name type="common">Phialophora europaea</name>
    <dbReference type="NCBI Taxonomy" id="1220924"/>
    <lineage>
        <taxon>Eukaryota</taxon>
        <taxon>Fungi</taxon>
        <taxon>Dikarya</taxon>
        <taxon>Ascomycota</taxon>
        <taxon>Pezizomycotina</taxon>
        <taxon>Eurotiomycetes</taxon>
        <taxon>Chaetothyriomycetidae</taxon>
        <taxon>Chaetothyriales</taxon>
        <taxon>Cyphellophoraceae</taxon>
        <taxon>Cyphellophora</taxon>
    </lineage>
</organism>
<evidence type="ECO:0000256" key="6">
    <source>
        <dbReference type="ARBA" id="ARBA00035183"/>
    </source>
</evidence>
<dbReference type="RefSeq" id="XP_008711716.1">
    <property type="nucleotide sequence ID" value="XM_008713494.1"/>
</dbReference>
<dbReference type="VEuPathDB" id="FungiDB:HMPREF1541_01194"/>
<dbReference type="GeneID" id="19968533"/>
<evidence type="ECO:0000313" key="9">
    <source>
        <dbReference type="Proteomes" id="UP000030752"/>
    </source>
</evidence>
<feature type="compositionally biased region" description="Polar residues" evidence="7">
    <location>
        <begin position="88"/>
        <end position="110"/>
    </location>
</feature>
<keyword evidence="4" id="KW-0496">Mitochondrion</keyword>
<dbReference type="Proteomes" id="UP000030752">
    <property type="component" value="Unassembled WGS sequence"/>
</dbReference>
<feature type="compositionally biased region" description="Polar residues" evidence="7">
    <location>
        <begin position="119"/>
        <end position="130"/>
    </location>
</feature>
<keyword evidence="3" id="KW-0689">Ribosomal protein</keyword>